<dbReference type="PANTHER" id="PTHR46875:SF1">
    <property type="entry name" value="TUMOR NECROSIS FACTOR RECEPTOR SUPERFAMILY MEMBER 5"/>
    <property type="match status" value="1"/>
</dbReference>
<dbReference type="SUPFAM" id="SSF57586">
    <property type="entry name" value="TNF receptor-like"/>
    <property type="match status" value="1"/>
</dbReference>
<feature type="repeat" description="TNFR-Cys" evidence="1">
    <location>
        <begin position="60"/>
        <end position="98"/>
    </location>
</feature>
<organism evidence="5 6">
    <name type="scientific">Anabas testudineus</name>
    <name type="common">Climbing perch</name>
    <name type="synonym">Anthias testudineus</name>
    <dbReference type="NCBI Taxonomy" id="64144"/>
    <lineage>
        <taxon>Eukaryota</taxon>
        <taxon>Metazoa</taxon>
        <taxon>Chordata</taxon>
        <taxon>Craniata</taxon>
        <taxon>Vertebrata</taxon>
        <taxon>Euteleostomi</taxon>
        <taxon>Actinopterygii</taxon>
        <taxon>Neopterygii</taxon>
        <taxon>Teleostei</taxon>
        <taxon>Neoteleostei</taxon>
        <taxon>Acanthomorphata</taxon>
        <taxon>Anabantaria</taxon>
        <taxon>Anabantiformes</taxon>
        <taxon>Anabantoidei</taxon>
        <taxon>Anabantidae</taxon>
        <taxon>Anabas</taxon>
    </lineage>
</organism>
<protein>
    <recommendedName>
        <fullName evidence="4">TNFR-Cys domain-containing protein</fullName>
    </recommendedName>
</protein>
<keyword evidence="3" id="KW-0732">Signal</keyword>
<feature type="domain" description="TNFR-Cys" evidence="4">
    <location>
        <begin position="60"/>
        <end position="98"/>
    </location>
</feature>
<dbReference type="InterPro" id="IPR001368">
    <property type="entry name" value="TNFR/NGFR_Cys_rich_reg"/>
</dbReference>
<keyword evidence="2" id="KW-1133">Transmembrane helix</keyword>
<dbReference type="GO" id="GO:0009897">
    <property type="term" value="C:external side of plasma membrane"/>
    <property type="evidence" value="ECO:0007669"/>
    <property type="project" value="TreeGrafter"/>
</dbReference>
<reference evidence="5" key="3">
    <citation type="submission" date="2025-09" db="UniProtKB">
        <authorList>
            <consortium name="Ensembl"/>
        </authorList>
    </citation>
    <scope>IDENTIFICATION</scope>
</reference>
<dbReference type="SMART" id="SM00208">
    <property type="entry name" value="TNFR"/>
    <property type="match status" value="3"/>
</dbReference>
<evidence type="ECO:0000259" key="4">
    <source>
        <dbReference type="PROSITE" id="PS50050"/>
    </source>
</evidence>
<keyword evidence="1" id="KW-1015">Disulfide bond</keyword>
<evidence type="ECO:0000256" key="3">
    <source>
        <dbReference type="SAM" id="SignalP"/>
    </source>
</evidence>
<dbReference type="CDD" id="cd00185">
    <property type="entry name" value="TNFRSF"/>
    <property type="match status" value="1"/>
</dbReference>
<feature type="chain" id="PRO_5043837646" description="TNFR-Cys domain-containing protein" evidence="3">
    <location>
        <begin position="23"/>
        <end position="273"/>
    </location>
</feature>
<dbReference type="PROSITE" id="PS51257">
    <property type="entry name" value="PROKAR_LIPOPROTEIN"/>
    <property type="match status" value="1"/>
</dbReference>
<dbReference type="InterPro" id="IPR052135">
    <property type="entry name" value="TNFRSF5"/>
</dbReference>
<evidence type="ECO:0000256" key="2">
    <source>
        <dbReference type="SAM" id="Phobius"/>
    </source>
</evidence>
<dbReference type="PROSITE" id="PS50050">
    <property type="entry name" value="TNFR_NGFR_2"/>
    <property type="match status" value="1"/>
</dbReference>
<keyword evidence="6" id="KW-1185">Reference proteome</keyword>
<dbReference type="PANTHER" id="PTHR46875">
    <property type="entry name" value="TUMOR NECROSIS FACTOR RECEPTOR SUPERFAMILY MEMBER 5"/>
    <property type="match status" value="1"/>
</dbReference>
<dbReference type="Ensembl" id="ENSATET00000081544.1">
    <property type="protein sequence ID" value="ENSATEP00000076208.1"/>
    <property type="gene ID" value="ENSATEG00000031925.1"/>
</dbReference>
<feature type="disulfide bond" evidence="1">
    <location>
        <begin position="61"/>
        <end position="76"/>
    </location>
</feature>
<dbReference type="GeneTree" id="ENSGT00940000178809"/>
<dbReference type="GO" id="GO:0035631">
    <property type="term" value="C:CD40 receptor complex"/>
    <property type="evidence" value="ECO:0007669"/>
    <property type="project" value="TreeGrafter"/>
</dbReference>
<dbReference type="Proteomes" id="UP000265040">
    <property type="component" value="Chromosome 5"/>
</dbReference>
<reference evidence="5 6" key="1">
    <citation type="submission" date="2021-04" db="EMBL/GenBank/DDBJ databases">
        <authorList>
            <consortium name="Wellcome Sanger Institute Data Sharing"/>
        </authorList>
    </citation>
    <scope>NUCLEOTIDE SEQUENCE [LARGE SCALE GENOMIC DNA]</scope>
</reference>
<feature type="transmembrane region" description="Helical" evidence="2">
    <location>
        <begin position="195"/>
        <end position="220"/>
    </location>
</feature>
<evidence type="ECO:0000313" key="5">
    <source>
        <dbReference type="Ensembl" id="ENSATEP00000076208.1"/>
    </source>
</evidence>
<feature type="signal peptide" evidence="3">
    <location>
        <begin position="1"/>
        <end position="22"/>
    </location>
</feature>
<proteinExistence type="predicted"/>
<sequence>MIPLKLSLAAICLLTFWTIGSGTSCGRNQVYMEEKCCDMCRPGEYMEGFCSNDHNTICKPCKEGYYSSEFGMFDRCEACKSCQQEYAEKCTVTTDAKCACHSGFLCSNKDCSICEENKCATWEKLKRTDIPSGETTKYSYQCEPECPNNSTYFDVKDNICKPFTQCSAFGFTERFRGNKTHDAICGTHGKNGGDWLYVTLGIGFVLLSVTLLVLLCYACLKSLRKHKAKINHTAVETSEFHLSKEESGQQIIAQDESKDSFSHLGEVSIVLYP</sequence>
<comment type="caution">
    <text evidence="1">Lacks conserved residue(s) required for the propagation of feature annotation.</text>
</comment>
<dbReference type="AlphaFoldDB" id="A0AAQ6IR62"/>
<dbReference type="Gene3D" id="2.10.50.10">
    <property type="entry name" value="Tumor Necrosis Factor Receptor, subunit A, domain 2"/>
    <property type="match status" value="2"/>
</dbReference>
<dbReference type="GO" id="GO:0002768">
    <property type="term" value="P:immune response-regulating cell surface receptor signaling pathway"/>
    <property type="evidence" value="ECO:0007669"/>
    <property type="project" value="TreeGrafter"/>
</dbReference>
<evidence type="ECO:0000313" key="6">
    <source>
        <dbReference type="Proteomes" id="UP000265040"/>
    </source>
</evidence>
<gene>
    <name evidence="5" type="primary">CD40</name>
</gene>
<accession>A0AAQ6IR62</accession>
<keyword evidence="2" id="KW-0472">Membrane</keyword>
<evidence type="ECO:0000256" key="1">
    <source>
        <dbReference type="PROSITE-ProRule" id="PRU00206"/>
    </source>
</evidence>
<keyword evidence="2" id="KW-0812">Transmembrane</keyword>
<name>A0AAQ6IR62_ANATE</name>
<reference evidence="5" key="2">
    <citation type="submission" date="2025-08" db="UniProtKB">
        <authorList>
            <consortium name="Ensembl"/>
        </authorList>
    </citation>
    <scope>IDENTIFICATION</scope>
</reference>